<name>A0A1A8YMR3_PLAOA</name>
<feature type="region of interest" description="Disordered" evidence="1">
    <location>
        <begin position="39"/>
        <end position="63"/>
    </location>
</feature>
<dbReference type="EMBL" id="FLRE01000041">
    <property type="protein sequence ID" value="SBT32658.1"/>
    <property type="molecule type" value="Genomic_DNA"/>
</dbReference>
<sequence>MRVRVYPLANLVNGEGPSFPRIAGRSREGVTWAKPHAGIAMKKKAQGQKGNMQILKRKKKKKKMFTDKSATSVVLF</sequence>
<organism evidence="2 3">
    <name type="scientific">Plasmodium ovale wallikeri</name>
    <dbReference type="NCBI Taxonomy" id="864142"/>
    <lineage>
        <taxon>Eukaryota</taxon>
        <taxon>Sar</taxon>
        <taxon>Alveolata</taxon>
        <taxon>Apicomplexa</taxon>
        <taxon>Aconoidasida</taxon>
        <taxon>Haemosporida</taxon>
        <taxon>Plasmodiidae</taxon>
        <taxon>Plasmodium</taxon>
        <taxon>Plasmodium (Plasmodium)</taxon>
    </lineage>
</organism>
<reference evidence="3" key="1">
    <citation type="submission" date="2016-05" db="EMBL/GenBank/DDBJ databases">
        <authorList>
            <person name="Naeem Raeece"/>
        </authorList>
    </citation>
    <scope>NUCLEOTIDE SEQUENCE [LARGE SCALE GENOMIC DNA]</scope>
</reference>
<evidence type="ECO:0000313" key="2">
    <source>
        <dbReference type="EMBL" id="SBT32658.1"/>
    </source>
</evidence>
<accession>A0A1A8YMR3</accession>
<proteinExistence type="predicted"/>
<protein>
    <submittedName>
        <fullName evidence="2">Uncharacterized protein</fullName>
    </submittedName>
</protein>
<evidence type="ECO:0000313" key="3">
    <source>
        <dbReference type="Proteomes" id="UP000078550"/>
    </source>
</evidence>
<evidence type="ECO:0000256" key="1">
    <source>
        <dbReference type="SAM" id="MobiDB-lite"/>
    </source>
</evidence>
<dbReference type="Proteomes" id="UP000078550">
    <property type="component" value="Unassembled WGS sequence"/>
</dbReference>
<gene>
    <name evidence="2" type="ORF">POVWA2_010770</name>
</gene>
<dbReference type="AlphaFoldDB" id="A0A1A8YMR3"/>